<dbReference type="RefSeq" id="WP_185033122.1">
    <property type="nucleotide sequence ID" value="NZ_JACHMQ010000001.1"/>
</dbReference>
<comment type="caution">
    <text evidence="1">The sequence shown here is derived from an EMBL/GenBank/DDBJ whole genome shotgun (WGS) entry which is preliminary data.</text>
</comment>
<proteinExistence type="predicted"/>
<gene>
    <name evidence="1" type="ORF">BKA00_007438</name>
</gene>
<sequence>MRVPELPLPDDVPELPAGCFYRVKREDLVSIGPRFTVEIRRQGKRFSHAVYGTETRIVLDKDSDPEVAVRQACRSAVAEMTIREQERAVWRGADRYVGDHGREAS</sequence>
<dbReference type="EMBL" id="JACHMQ010000001">
    <property type="protein sequence ID" value="MBB6400524.1"/>
    <property type="molecule type" value="Genomic_DNA"/>
</dbReference>
<protein>
    <submittedName>
        <fullName evidence="1">Uncharacterized protein</fullName>
    </submittedName>
</protein>
<dbReference type="Proteomes" id="UP000546324">
    <property type="component" value="Unassembled WGS sequence"/>
</dbReference>
<organism evidence="1 2">
    <name type="scientific">Actinomadura coerulea</name>
    <dbReference type="NCBI Taxonomy" id="46159"/>
    <lineage>
        <taxon>Bacteria</taxon>
        <taxon>Bacillati</taxon>
        <taxon>Actinomycetota</taxon>
        <taxon>Actinomycetes</taxon>
        <taxon>Streptosporangiales</taxon>
        <taxon>Thermomonosporaceae</taxon>
        <taxon>Actinomadura</taxon>
    </lineage>
</organism>
<evidence type="ECO:0000313" key="1">
    <source>
        <dbReference type="EMBL" id="MBB6400524.1"/>
    </source>
</evidence>
<keyword evidence="2" id="KW-1185">Reference proteome</keyword>
<accession>A0A7X0G6T1</accession>
<name>A0A7X0G6T1_9ACTN</name>
<evidence type="ECO:0000313" key="2">
    <source>
        <dbReference type="Proteomes" id="UP000546324"/>
    </source>
</evidence>
<reference evidence="1 2" key="1">
    <citation type="submission" date="2020-08" db="EMBL/GenBank/DDBJ databases">
        <title>Sequencing the genomes of 1000 actinobacteria strains.</title>
        <authorList>
            <person name="Klenk H.-P."/>
        </authorList>
    </citation>
    <scope>NUCLEOTIDE SEQUENCE [LARGE SCALE GENOMIC DNA]</scope>
    <source>
        <strain evidence="1 2">DSM 43675</strain>
    </source>
</reference>
<dbReference type="AlphaFoldDB" id="A0A7X0G6T1"/>